<protein>
    <submittedName>
        <fullName evidence="14">Na+:solute symporter</fullName>
    </submittedName>
</protein>
<dbReference type="Proteomes" id="UP000766904">
    <property type="component" value="Unassembled WGS sequence"/>
</dbReference>
<evidence type="ECO:0000256" key="4">
    <source>
        <dbReference type="ARBA" id="ARBA00022475"/>
    </source>
</evidence>
<feature type="transmembrane region" description="Helical" evidence="13">
    <location>
        <begin position="260"/>
        <end position="282"/>
    </location>
</feature>
<keyword evidence="6" id="KW-0769">Symport</keyword>
<feature type="transmembrane region" description="Helical" evidence="13">
    <location>
        <begin position="223"/>
        <end position="248"/>
    </location>
</feature>
<organism evidence="14 15">
    <name type="scientific">Natronococcus pandeyae</name>
    <dbReference type="NCBI Taxonomy" id="2055836"/>
    <lineage>
        <taxon>Archaea</taxon>
        <taxon>Methanobacteriati</taxon>
        <taxon>Methanobacteriota</taxon>
        <taxon>Stenosarchaea group</taxon>
        <taxon>Halobacteria</taxon>
        <taxon>Halobacteriales</taxon>
        <taxon>Natrialbaceae</taxon>
        <taxon>Natronococcus</taxon>
    </lineage>
</organism>
<feature type="transmembrane region" description="Helical" evidence="13">
    <location>
        <begin position="6"/>
        <end position="24"/>
    </location>
</feature>
<keyword evidence="4" id="KW-1003">Cell membrane</keyword>
<evidence type="ECO:0000256" key="7">
    <source>
        <dbReference type="ARBA" id="ARBA00022989"/>
    </source>
</evidence>
<evidence type="ECO:0000256" key="13">
    <source>
        <dbReference type="SAM" id="Phobius"/>
    </source>
</evidence>
<dbReference type="RefSeq" id="WP_148860705.1">
    <property type="nucleotide sequence ID" value="NZ_PHNJ01000026.1"/>
</dbReference>
<evidence type="ECO:0000313" key="15">
    <source>
        <dbReference type="Proteomes" id="UP000766904"/>
    </source>
</evidence>
<feature type="transmembrane region" description="Helical" evidence="13">
    <location>
        <begin position="409"/>
        <end position="428"/>
    </location>
</feature>
<feature type="transmembrane region" description="Helical" evidence="13">
    <location>
        <begin position="302"/>
        <end position="331"/>
    </location>
</feature>
<keyword evidence="15" id="KW-1185">Reference proteome</keyword>
<evidence type="ECO:0000256" key="10">
    <source>
        <dbReference type="ARBA" id="ARBA00023136"/>
    </source>
</evidence>
<dbReference type="AlphaFoldDB" id="A0A8J8PY60"/>
<dbReference type="GO" id="GO:0046942">
    <property type="term" value="P:carboxylic acid transport"/>
    <property type="evidence" value="ECO:0007669"/>
    <property type="project" value="UniProtKB-ARBA"/>
</dbReference>
<keyword evidence="5 13" id="KW-0812">Transmembrane</keyword>
<feature type="transmembrane region" description="Helical" evidence="13">
    <location>
        <begin position="434"/>
        <end position="453"/>
    </location>
</feature>
<dbReference type="OrthoDB" id="9779at2157"/>
<dbReference type="GO" id="GO:0015293">
    <property type="term" value="F:symporter activity"/>
    <property type="evidence" value="ECO:0007669"/>
    <property type="project" value="UniProtKB-KW"/>
</dbReference>
<dbReference type="PANTHER" id="PTHR48086:SF3">
    <property type="entry name" value="SODIUM_PROLINE SYMPORTER"/>
    <property type="match status" value="1"/>
</dbReference>
<dbReference type="EMBL" id="PHNJ01000026">
    <property type="protein sequence ID" value="TYL35956.1"/>
    <property type="molecule type" value="Genomic_DNA"/>
</dbReference>
<keyword evidence="10 13" id="KW-0472">Membrane</keyword>
<dbReference type="InterPro" id="IPR018212">
    <property type="entry name" value="Na/solute_symporter_CS"/>
</dbReference>
<dbReference type="InterPro" id="IPR038377">
    <property type="entry name" value="Na/Glc_symporter_sf"/>
</dbReference>
<dbReference type="PROSITE" id="PS00456">
    <property type="entry name" value="NA_SOLUT_SYMP_1"/>
    <property type="match status" value="1"/>
</dbReference>
<dbReference type="InterPro" id="IPR050277">
    <property type="entry name" value="Sodium:Solute_Symporter"/>
</dbReference>
<dbReference type="InterPro" id="IPR001734">
    <property type="entry name" value="Na/solute_symporter"/>
</dbReference>
<dbReference type="GO" id="GO:0005886">
    <property type="term" value="C:plasma membrane"/>
    <property type="evidence" value="ECO:0007669"/>
    <property type="project" value="UniProtKB-SubCell"/>
</dbReference>
<reference evidence="14" key="1">
    <citation type="submission" date="2017-11" db="EMBL/GenBank/DDBJ databases">
        <authorList>
            <person name="Kajale S.C."/>
            <person name="Sharma A."/>
        </authorList>
    </citation>
    <scope>NUCLEOTIDE SEQUENCE</scope>
    <source>
        <strain evidence="14">LS1_42</strain>
    </source>
</reference>
<keyword evidence="11" id="KW-0739">Sodium transport</keyword>
<feature type="transmembrane region" description="Helical" evidence="13">
    <location>
        <begin position="352"/>
        <end position="373"/>
    </location>
</feature>
<name>A0A8J8PY60_9EURY</name>
<evidence type="ECO:0000256" key="12">
    <source>
        <dbReference type="RuleBase" id="RU362091"/>
    </source>
</evidence>
<evidence type="ECO:0000256" key="1">
    <source>
        <dbReference type="ARBA" id="ARBA00004651"/>
    </source>
</evidence>
<dbReference type="CDD" id="cd10322">
    <property type="entry name" value="SLC5sbd"/>
    <property type="match status" value="1"/>
</dbReference>
<evidence type="ECO:0000256" key="9">
    <source>
        <dbReference type="ARBA" id="ARBA00023065"/>
    </source>
</evidence>
<evidence type="ECO:0000313" key="14">
    <source>
        <dbReference type="EMBL" id="TYL35956.1"/>
    </source>
</evidence>
<gene>
    <name evidence="14" type="ORF">CV102_25105</name>
</gene>
<feature type="transmembrane region" description="Helical" evidence="13">
    <location>
        <begin position="385"/>
        <end position="402"/>
    </location>
</feature>
<comment type="similarity">
    <text evidence="2 12">Belongs to the sodium:solute symporter (SSF) (TC 2.A.21) family.</text>
</comment>
<evidence type="ECO:0000256" key="11">
    <source>
        <dbReference type="ARBA" id="ARBA00023201"/>
    </source>
</evidence>
<dbReference type="GO" id="GO:0006814">
    <property type="term" value="P:sodium ion transport"/>
    <property type="evidence" value="ECO:0007669"/>
    <property type="project" value="UniProtKB-KW"/>
</dbReference>
<keyword evidence="3" id="KW-0813">Transport</keyword>
<keyword evidence="7 13" id="KW-1133">Transmembrane helix</keyword>
<sequence>MVRVSEMAIVLCYFVLVLAIGLYFRNRRSADEYWSAGGSIGTFVNSMAIFAAFASGGTFLGAIGIVYALGVPLWWAAAVGSVVGFLVAAIFVAKPLRRLEQHTLPDIFDYLYADSRINLIAPAIILVGYFMYMVAQLRAGGLVSDYLLGIGYLPAVTAIGLVFIAYVALGGMWAITVTDFLQGVLMWGLLAVIWLISFDYFGYSMSAPLSEAPRVAGTGGLEMQTYIGFALIWAFAVAVLPHIAMRAFSAKSPESAKRAYAWVALMYILVTLPFVHIAGAAISIDPELAEADYALLLVMESILPELVAGFAAATILAAVMSSTDALLLAMAAAVSNDLYGNLVDTDASEERIVNMGTVAVVVIGLLGIIAAWNPPTYLVELYTDGTGLMAAAFFFPLVLGIWWKPMNRYGATTGMVGGALAYAVAYFYTPMFGAIIYAVPVSLVCCVVATWLTDARSAERIEQLSDELGHDRFGW</sequence>
<evidence type="ECO:0000256" key="3">
    <source>
        <dbReference type="ARBA" id="ARBA00022448"/>
    </source>
</evidence>
<dbReference type="PROSITE" id="PS50283">
    <property type="entry name" value="NA_SOLUT_SYMP_3"/>
    <property type="match status" value="1"/>
</dbReference>
<dbReference type="Gene3D" id="1.20.1730.10">
    <property type="entry name" value="Sodium/glucose cotransporter"/>
    <property type="match status" value="1"/>
</dbReference>
<keyword evidence="8" id="KW-0915">Sodium</keyword>
<keyword evidence="9" id="KW-0406">Ion transport</keyword>
<comment type="subcellular location">
    <subcellularLocation>
        <location evidence="1">Cell membrane</location>
        <topology evidence="1">Multi-pass membrane protein</topology>
    </subcellularLocation>
</comment>
<evidence type="ECO:0000256" key="2">
    <source>
        <dbReference type="ARBA" id="ARBA00006434"/>
    </source>
</evidence>
<evidence type="ECO:0000256" key="8">
    <source>
        <dbReference type="ARBA" id="ARBA00023053"/>
    </source>
</evidence>
<feature type="transmembrane region" description="Helical" evidence="13">
    <location>
        <begin position="44"/>
        <end position="67"/>
    </location>
</feature>
<accession>A0A8J8PY60</accession>
<dbReference type="Pfam" id="PF00474">
    <property type="entry name" value="SSF"/>
    <property type="match status" value="1"/>
</dbReference>
<comment type="caution">
    <text evidence="14">The sequence shown here is derived from an EMBL/GenBank/DDBJ whole genome shotgun (WGS) entry which is preliminary data.</text>
</comment>
<evidence type="ECO:0000256" key="5">
    <source>
        <dbReference type="ARBA" id="ARBA00022692"/>
    </source>
</evidence>
<feature type="transmembrane region" description="Helical" evidence="13">
    <location>
        <begin position="117"/>
        <end position="135"/>
    </location>
</feature>
<dbReference type="PANTHER" id="PTHR48086">
    <property type="entry name" value="SODIUM/PROLINE SYMPORTER-RELATED"/>
    <property type="match status" value="1"/>
</dbReference>
<feature type="transmembrane region" description="Helical" evidence="13">
    <location>
        <begin position="184"/>
        <end position="203"/>
    </location>
</feature>
<feature type="transmembrane region" description="Helical" evidence="13">
    <location>
        <begin position="73"/>
        <end position="96"/>
    </location>
</feature>
<proteinExistence type="inferred from homology"/>
<evidence type="ECO:0000256" key="6">
    <source>
        <dbReference type="ARBA" id="ARBA00022847"/>
    </source>
</evidence>
<feature type="transmembrane region" description="Helical" evidence="13">
    <location>
        <begin position="155"/>
        <end position="177"/>
    </location>
</feature>